<sequence length="164" mass="19509">MQKNNTCPTIIKQVVDFLEEKNHKCVEIVFNENAKKEHKLNWCMKNICTYNTNSVYQNGKMNDKLIMKELCKFLKDNNHDCCRIIGINNPKFKWCMKDVCKQKLMYEDMARRQAEEDKFVEKLRSEGHTCIRIMESYPSQTSWCRQNICVNISQKTKSNKQPQV</sequence>
<name>A0A0G2XZL9_MIMIV</name>
<organism evidence="1 2">
    <name type="scientific">Acanthamoeba polyphaga mimivirus</name>
    <name type="common">APMV</name>
    <dbReference type="NCBI Taxonomy" id="212035"/>
    <lineage>
        <taxon>Viruses</taxon>
        <taxon>Varidnaviria</taxon>
        <taxon>Bamfordvirae</taxon>
        <taxon>Nucleocytoviricota</taxon>
        <taxon>Megaviricetes</taxon>
        <taxon>Imitervirales</taxon>
        <taxon>Mimiviridae</taxon>
        <taxon>Megamimivirinae</taxon>
        <taxon>Mimivirus</taxon>
        <taxon>Mimivirus bradfordmassiliense</taxon>
    </lineage>
</organism>
<dbReference type="Proteomes" id="UP000241474">
    <property type="component" value="Segment"/>
</dbReference>
<reference evidence="1 2" key="1">
    <citation type="submission" date="2014-10" db="EMBL/GenBank/DDBJ databases">
        <title>Pan-genome analysis of Brazilian lineage A amoebal mimiviruses.</title>
        <authorList>
            <person name="Assis F.L."/>
            <person name="Abrahao J.S."/>
            <person name="Kroon E.G."/>
            <person name="Dornas F.P."/>
            <person name="Andrade K.R."/>
            <person name="Borato P.V.M."/>
            <person name="Pilotto M.R."/>
            <person name="Benamar S."/>
            <person name="LaScola B."/>
            <person name="Colson P."/>
        </authorList>
    </citation>
    <scope>NUCLEOTIDE SEQUENCE [LARGE SCALE GENOMIC DNA]</scope>
    <source>
        <strain evidence="1 2">Oyster</strain>
    </source>
</reference>
<accession>A0A0G2XZL9</accession>
<protein>
    <submittedName>
        <fullName evidence="1">Uncharacterized protein</fullName>
    </submittedName>
</protein>
<evidence type="ECO:0000313" key="1">
    <source>
        <dbReference type="EMBL" id="AKI78765.1"/>
    </source>
</evidence>
<evidence type="ECO:0000313" key="2">
    <source>
        <dbReference type="Proteomes" id="UP000241474"/>
    </source>
</evidence>
<proteinExistence type="predicted"/>
<dbReference type="EMBL" id="KM982401">
    <property type="protein sequence ID" value="AKI78765.1"/>
    <property type="molecule type" value="Genomic_DNA"/>
</dbReference>
<organismHost>
    <name type="scientific">Acanthamoeba polyphaga</name>
    <name type="common">Amoeba</name>
    <dbReference type="NCBI Taxonomy" id="5757"/>
</organismHost>